<gene>
    <name evidence="5" type="ORF">OL599_04670</name>
</gene>
<protein>
    <submittedName>
        <fullName evidence="5">Gldg family protein</fullName>
    </submittedName>
</protein>
<feature type="coiled-coil region" evidence="1">
    <location>
        <begin position="567"/>
        <end position="598"/>
    </location>
</feature>
<evidence type="ECO:0000259" key="4">
    <source>
        <dbReference type="Pfam" id="PF23357"/>
    </source>
</evidence>
<feature type="domain" description="ABC-type uncharacterised transport system" evidence="3">
    <location>
        <begin position="175"/>
        <end position="487"/>
    </location>
</feature>
<dbReference type="Pfam" id="PF23357">
    <property type="entry name" value="DUF7088"/>
    <property type="match status" value="1"/>
</dbReference>
<dbReference type="Proteomes" id="UP001165679">
    <property type="component" value="Unassembled WGS sequence"/>
</dbReference>
<keyword evidence="6" id="KW-1185">Reference proteome</keyword>
<dbReference type="Pfam" id="PF09822">
    <property type="entry name" value="ABC_transp_aux"/>
    <property type="match status" value="1"/>
</dbReference>
<keyword evidence="2" id="KW-0812">Transmembrane</keyword>
<evidence type="ECO:0000259" key="3">
    <source>
        <dbReference type="Pfam" id="PF09822"/>
    </source>
</evidence>
<accession>A0AA41YL20</accession>
<comment type="caution">
    <text evidence="5">The sequence shown here is derived from an EMBL/GenBank/DDBJ whole genome shotgun (WGS) entry which is preliminary data.</text>
</comment>
<reference evidence="5" key="1">
    <citation type="submission" date="2022-09" db="EMBL/GenBank/DDBJ databases">
        <title>Rhodovastum sp. nov. RN2-1 isolated from soil in Seongnam, South Korea.</title>
        <authorList>
            <person name="Le N.T."/>
        </authorList>
    </citation>
    <scope>NUCLEOTIDE SEQUENCE</scope>
    <source>
        <strain evidence="5">RN2-1</strain>
    </source>
</reference>
<evidence type="ECO:0000256" key="2">
    <source>
        <dbReference type="SAM" id="Phobius"/>
    </source>
</evidence>
<dbReference type="RefSeq" id="WP_264712480.1">
    <property type="nucleotide sequence ID" value="NZ_JAPDNT010000002.1"/>
</dbReference>
<dbReference type="AlphaFoldDB" id="A0AA41YL20"/>
<dbReference type="InterPro" id="IPR019196">
    <property type="entry name" value="ABC_transp_unknown"/>
</dbReference>
<feature type="domain" description="DUF7088" evidence="4">
    <location>
        <begin position="38"/>
        <end position="138"/>
    </location>
</feature>
<evidence type="ECO:0000256" key="1">
    <source>
        <dbReference type="SAM" id="Coils"/>
    </source>
</evidence>
<name>A0AA41YL20_9PROT</name>
<evidence type="ECO:0000313" key="6">
    <source>
        <dbReference type="Proteomes" id="UP001165679"/>
    </source>
</evidence>
<feature type="transmembrane region" description="Helical" evidence="2">
    <location>
        <begin position="601"/>
        <end position="621"/>
    </location>
</feature>
<keyword evidence="2" id="KW-0472">Membrane</keyword>
<keyword evidence="2" id="KW-1133">Transmembrane helix</keyword>
<dbReference type="EMBL" id="JAPDNT010000002">
    <property type="protein sequence ID" value="MCW3473863.1"/>
    <property type="molecule type" value="Genomic_DNA"/>
</dbReference>
<proteinExistence type="predicted"/>
<sequence>MRRLWFSVLGVVAVAAMLVGVNMLADTRLAGAKLDLTQQRLYTLSNGTRKILADLKEPVTLRLYYSRALGSRIPVYGAYADRVQEMLREYAGVSQGKVKLEFYDPEPFSDTEDRALAYGLQGVPIDQSGEQVYFGLAASNLLDDERTIAFFQPERERFLEYDLTRLIYELSNPKRPVVGVMSSLPLDGDPRMMMMRGQGAGAPWVSMLQLRQTFAVKNVQTDAQVIDPDIQVLLVAQAQNLSDNALYAIDQFVMRGGRLMVMVDPHSEAQAAAPSPTGQPPSDTSSNLAKLFDAWGITFDPKTVVGDLNGAWRVRASPGDRVQAVDYVAWFNIRNGVSHDDPATADLTQVTVASPGFIAKKPDADISFTPLLSSSDKSGTLAVDKVKNFPDPAKILAEFKPEGGPRVIAARVRGVLKSAFTGPPDLPKDAKRPDNFPAFKAQTDGPANMVVVADSDILADRYWVRVQEFFGQQDAAPFSDNGPFVANLVGTLAGGDALIGLRSRGSSLRPFDLVEGMQRDAEARFRQTEQQLQTHLTDTQKKLTELRTGRGEAGAAAVITEQQRATIDDLRKEITQTRVKLRNVQLELRRDISRLQNELRLFNIAMVPAILAVLAIVLGFVRRQKRARARA</sequence>
<keyword evidence="1" id="KW-0175">Coiled coil</keyword>
<organism evidence="5 6">
    <name type="scientific">Limobrevibacterium gyesilva</name>
    <dbReference type="NCBI Taxonomy" id="2991712"/>
    <lineage>
        <taxon>Bacteria</taxon>
        <taxon>Pseudomonadati</taxon>
        <taxon>Pseudomonadota</taxon>
        <taxon>Alphaproteobacteria</taxon>
        <taxon>Acetobacterales</taxon>
        <taxon>Acetobacteraceae</taxon>
        <taxon>Limobrevibacterium</taxon>
    </lineage>
</organism>
<evidence type="ECO:0000313" key="5">
    <source>
        <dbReference type="EMBL" id="MCW3473863.1"/>
    </source>
</evidence>
<dbReference type="InterPro" id="IPR055396">
    <property type="entry name" value="DUF7088"/>
</dbReference>
<reference evidence="5" key="2">
    <citation type="submission" date="2022-10" db="EMBL/GenBank/DDBJ databases">
        <authorList>
            <person name="Trinh H.N."/>
        </authorList>
    </citation>
    <scope>NUCLEOTIDE SEQUENCE</scope>
    <source>
        <strain evidence="5">RN2-1</strain>
    </source>
</reference>